<evidence type="ECO:0000313" key="2">
    <source>
        <dbReference type="EMBL" id="RHY38613.1"/>
    </source>
</evidence>
<sequence length="218" mass="23977">MQAHGVIYMVDASDADRIQEASKHLEVAMAHPMLRGKPLLMYLAYILMIPTSSIGVYVSHICWLHSTEAEFGQKLQVASYVNTKVLQSVTKAKANGNLVDDRLEGGLRWILGRIEGDYDALGVRVANDRATTKKEASAAWQAQKERVWAYKEERERSAMLSEDSAANQAAFAPPKPVVKQSSDVPMCSTCESQPAVTKCAASKWMPVCSDCADALKKK</sequence>
<reference evidence="2 3" key="1">
    <citation type="submission" date="2018-08" db="EMBL/GenBank/DDBJ databases">
        <title>Aphanomyces genome sequencing and annotation.</title>
        <authorList>
            <person name="Minardi D."/>
            <person name="Oidtmann B."/>
            <person name="Van Der Giezen M."/>
            <person name="Studholme D.J."/>
        </authorList>
    </citation>
    <scope>NUCLEOTIDE SEQUENCE [LARGE SCALE GENOMIC DNA]</scope>
    <source>
        <strain evidence="2 3">SA</strain>
    </source>
</reference>
<organism evidence="2 3">
    <name type="scientific">Aphanomyces astaci</name>
    <name type="common">Crayfish plague agent</name>
    <dbReference type="NCBI Taxonomy" id="112090"/>
    <lineage>
        <taxon>Eukaryota</taxon>
        <taxon>Sar</taxon>
        <taxon>Stramenopiles</taxon>
        <taxon>Oomycota</taxon>
        <taxon>Saprolegniomycetes</taxon>
        <taxon>Saprolegniales</taxon>
        <taxon>Verrucalvaceae</taxon>
        <taxon>Aphanomyces</taxon>
    </lineage>
</organism>
<dbReference type="InterPro" id="IPR051995">
    <property type="entry name" value="Ciliary_GTPase"/>
</dbReference>
<keyword evidence="1" id="KW-1133">Transmembrane helix</keyword>
<keyword evidence="1" id="KW-0812">Transmembrane</keyword>
<dbReference type="PANTHER" id="PTHR46090:SF2">
    <property type="entry name" value="ADP-RIBOSYLATION FACTOR-LIKE PROTEIN 13B"/>
    <property type="match status" value="1"/>
</dbReference>
<accession>A0A397C4C7</accession>
<protein>
    <submittedName>
        <fullName evidence="2">Uncharacterized protein</fullName>
    </submittedName>
</protein>
<proteinExistence type="predicted"/>
<dbReference type="InterPro" id="IPR027417">
    <property type="entry name" value="P-loop_NTPase"/>
</dbReference>
<feature type="transmembrane region" description="Helical" evidence="1">
    <location>
        <begin position="39"/>
        <end position="58"/>
    </location>
</feature>
<keyword evidence="1" id="KW-0472">Membrane</keyword>
<dbReference type="Gene3D" id="3.40.50.300">
    <property type="entry name" value="P-loop containing nucleotide triphosphate hydrolases"/>
    <property type="match status" value="1"/>
</dbReference>
<dbReference type="VEuPathDB" id="FungiDB:H257_10125"/>
<name>A0A397C4C7_APHAT</name>
<dbReference type="PANTHER" id="PTHR46090">
    <property type="entry name" value="ADP-RIBOSYLATION FACTOR-LIKE PROTEIN 13B"/>
    <property type="match status" value="1"/>
</dbReference>
<comment type="caution">
    <text evidence="2">The sequence shown here is derived from an EMBL/GenBank/DDBJ whole genome shotgun (WGS) entry which is preliminary data.</text>
</comment>
<dbReference type="AlphaFoldDB" id="A0A397C4C7"/>
<dbReference type="EMBL" id="QUTC01011481">
    <property type="protein sequence ID" value="RHY38613.1"/>
    <property type="molecule type" value="Genomic_DNA"/>
</dbReference>
<gene>
    <name evidence="2" type="ORF">DYB38_005466</name>
</gene>
<evidence type="ECO:0000313" key="3">
    <source>
        <dbReference type="Proteomes" id="UP000265716"/>
    </source>
</evidence>
<evidence type="ECO:0000256" key="1">
    <source>
        <dbReference type="SAM" id="Phobius"/>
    </source>
</evidence>
<dbReference type="Proteomes" id="UP000265716">
    <property type="component" value="Unassembled WGS sequence"/>
</dbReference>